<accession>A8NZ87</accession>
<reference evidence="2 3" key="1">
    <citation type="journal article" date="2010" name="Proc. Natl. Acad. Sci. U.S.A.">
        <title>Insights into evolution of multicellular fungi from the assembled chromosomes of the mushroom Coprinopsis cinerea (Coprinus cinereus).</title>
        <authorList>
            <person name="Stajich J.E."/>
            <person name="Wilke S.K."/>
            <person name="Ahren D."/>
            <person name="Au C.H."/>
            <person name="Birren B.W."/>
            <person name="Borodovsky M."/>
            <person name="Burns C."/>
            <person name="Canback B."/>
            <person name="Casselton L.A."/>
            <person name="Cheng C.K."/>
            <person name="Deng J."/>
            <person name="Dietrich F.S."/>
            <person name="Fargo D.C."/>
            <person name="Farman M.L."/>
            <person name="Gathman A.C."/>
            <person name="Goldberg J."/>
            <person name="Guigo R."/>
            <person name="Hoegger P.J."/>
            <person name="Hooker J.B."/>
            <person name="Huggins A."/>
            <person name="James T.Y."/>
            <person name="Kamada T."/>
            <person name="Kilaru S."/>
            <person name="Kodira C."/>
            <person name="Kues U."/>
            <person name="Kupfer D."/>
            <person name="Kwan H.S."/>
            <person name="Lomsadze A."/>
            <person name="Li W."/>
            <person name="Lilly W.W."/>
            <person name="Ma L.J."/>
            <person name="Mackey A.J."/>
            <person name="Manning G."/>
            <person name="Martin F."/>
            <person name="Muraguchi H."/>
            <person name="Natvig D.O."/>
            <person name="Palmerini H."/>
            <person name="Ramesh M.A."/>
            <person name="Rehmeyer C.J."/>
            <person name="Roe B.A."/>
            <person name="Shenoy N."/>
            <person name="Stanke M."/>
            <person name="Ter-Hovhannisyan V."/>
            <person name="Tunlid A."/>
            <person name="Velagapudi R."/>
            <person name="Vision T.J."/>
            <person name="Zeng Q."/>
            <person name="Zolan M.E."/>
            <person name="Pukkila P.J."/>
        </authorList>
    </citation>
    <scope>NUCLEOTIDE SEQUENCE [LARGE SCALE GENOMIC DNA]</scope>
    <source>
        <strain evidence="3">Okayama-7 / 130 / ATCC MYA-4618 / FGSC 9003</strain>
    </source>
</reference>
<evidence type="ECO:0000313" key="2">
    <source>
        <dbReference type="EMBL" id="EAU84189.1"/>
    </source>
</evidence>
<sequence length="178" mass="19765">MTGNAPKPIPKLRKSSSKKTLEAATSRAGSFRAHEAAAKTAARRRLAAATSARYTSRMKEAVAWARTYASNEEKEEAARCQFAELSGFPDDETGDKPPDEITTPMDPEFYAFDGAPKECTPKAIAMFLWHKCFEAGCKPGTADQVYSAIKKHYDLLDGDKYRSGVWRFDESTKQWLGN</sequence>
<proteinExistence type="predicted"/>
<gene>
    <name evidence="2" type="ORF">CC1G_13379</name>
</gene>
<evidence type="ECO:0000313" key="3">
    <source>
        <dbReference type="Proteomes" id="UP000001861"/>
    </source>
</evidence>
<name>A8NZ87_COPC7</name>
<feature type="region of interest" description="Disordered" evidence="1">
    <location>
        <begin position="1"/>
        <end position="36"/>
    </location>
</feature>
<dbReference type="Proteomes" id="UP000001861">
    <property type="component" value="Unassembled WGS sequence"/>
</dbReference>
<keyword evidence="3" id="KW-1185">Reference proteome</keyword>
<dbReference type="EMBL" id="AACS02000005">
    <property type="protein sequence ID" value="EAU84189.1"/>
    <property type="molecule type" value="Genomic_DNA"/>
</dbReference>
<dbReference type="VEuPathDB" id="FungiDB:CC1G_13379"/>
<dbReference type="GeneID" id="6014193"/>
<evidence type="ECO:0000256" key="1">
    <source>
        <dbReference type="SAM" id="MobiDB-lite"/>
    </source>
</evidence>
<dbReference type="KEGG" id="cci:CC1G_13379"/>
<dbReference type="AlphaFoldDB" id="A8NZ87"/>
<feature type="region of interest" description="Disordered" evidence="1">
    <location>
        <begin position="85"/>
        <end position="105"/>
    </location>
</feature>
<dbReference type="STRING" id="240176.A8NZ87"/>
<dbReference type="OrthoDB" id="2976553at2759"/>
<organism evidence="2 3">
    <name type="scientific">Coprinopsis cinerea (strain Okayama-7 / 130 / ATCC MYA-4618 / FGSC 9003)</name>
    <name type="common">Inky cap fungus</name>
    <name type="synonym">Hormographiella aspergillata</name>
    <dbReference type="NCBI Taxonomy" id="240176"/>
    <lineage>
        <taxon>Eukaryota</taxon>
        <taxon>Fungi</taxon>
        <taxon>Dikarya</taxon>
        <taxon>Basidiomycota</taxon>
        <taxon>Agaricomycotina</taxon>
        <taxon>Agaricomycetes</taxon>
        <taxon>Agaricomycetidae</taxon>
        <taxon>Agaricales</taxon>
        <taxon>Agaricineae</taxon>
        <taxon>Psathyrellaceae</taxon>
        <taxon>Coprinopsis</taxon>
    </lineage>
</organism>
<protein>
    <submittedName>
        <fullName evidence="2">Uncharacterized protein</fullName>
    </submittedName>
</protein>
<comment type="caution">
    <text evidence="2">The sequence shown here is derived from an EMBL/GenBank/DDBJ whole genome shotgun (WGS) entry which is preliminary data.</text>
</comment>
<dbReference type="RefSeq" id="XP_001837631.1">
    <property type="nucleotide sequence ID" value="XM_001837579.1"/>
</dbReference>
<dbReference type="InParanoid" id="A8NZ87"/>